<reference evidence="6" key="1">
    <citation type="submission" date="2018-09" db="EMBL/GenBank/DDBJ databases">
        <authorList>
            <person name="Zhu H."/>
        </authorList>
    </citation>
    <scope>NUCLEOTIDE SEQUENCE [LARGE SCALE GENOMIC DNA]</scope>
    <source>
        <strain evidence="6">K1W22B-1</strain>
    </source>
</reference>
<evidence type="ECO:0000256" key="1">
    <source>
        <dbReference type="ARBA" id="ARBA00004127"/>
    </source>
</evidence>
<organism evidence="5 6">
    <name type="scientific">Nocardioides cavernaquae</name>
    <dbReference type="NCBI Taxonomy" id="2321396"/>
    <lineage>
        <taxon>Bacteria</taxon>
        <taxon>Bacillati</taxon>
        <taxon>Actinomycetota</taxon>
        <taxon>Actinomycetes</taxon>
        <taxon>Propionibacteriales</taxon>
        <taxon>Nocardioidaceae</taxon>
        <taxon>Nocardioides</taxon>
    </lineage>
</organism>
<dbReference type="GO" id="GO:0032259">
    <property type="term" value="P:methylation"/>
    <property type="evidence" value="ECO:0007669"/>
    <property type="project" value="UniProtKB-KW"/>
</dbReference>
<keyword evidence="4" id="KW-0472">Membrane</keyword>
<dbReference type="RefSeq" id="WP_120059106.1">
    <property type="nucleotide sequence ID" value="NZ_QYRP01000002.1"/>
</dbReference>
<dbReference type="EMBL" id="QYRP01000002">
    <property type="protein sequence ID" value="RJS45205.1"/>
    <property type="molecule type" value="Genomic_DNA"/>
</dbReference>
<gene>
    <name evidence="5" type="ORF">D4739_02490</name>
</gene>
<evidence type="ECO:0000256" key="2">
    <source>
        <dbReference type="ARBA" id="ARBA00022692"/>
    </source>
</evidence>
<dbReference type="OrthoDB" id="941586at2"/>
<dbReference type="InterPro" id="IPR007318">
    <property type="entry name" value="Phopholipid_MeTrfase"/>
</dbReference>
<dbReference type="GO" id="GO:0008168">
    <property type="term" value="F:methyltransferase activity"/>
    <property type="evidence" value="ECO:0007669"/>
    <property type="project" value="UniProtKB-KW"/>
</dbReference>
<keyword evidence="2" id="KW-0812">Transmembrane</keyword>
<dbReference type="AlphaFoldDB" id="A0A3A5H728"/>
<proteinExistence type="predicted"/>
<keyword evidence="5" id="KW-0808">Transferase</keyword>
<evidence type="ECO:0000313" key="6">
    <source>
        <dbReference type="Proteomes" id="UP000276542"/>
    </source>
</evidence>
<protein>
    <submittedName>
        <fullName evidence="5">Isoprenylcysteine carboxylmethyltransferase family protein</fullName>
    </submittedName>
</protein>
<evidence type="ECO:0000256" key="4">
    <source>
        <dbReference type="ARBA" id="ARBA00023136"/>
    </source>
</evidence>
<comment type="subcellular location">
    <subcellularLocation>
        <location evidence="1">Endomembrane system</location>
        <topology evidence="1">Multi-pass membrane protein</topology>
    </subcellularLocation>
</comment>
<keyword evidence="3" id="KW-1133">Transmembrane helix</keyword>
<accession>A0A3A5H728</accession>
<dbReference type="Pfam" id="PF04191">
    <property type="entry name" value="PEMT"/>
    <property type="match status" value="1"/>
</dbReference>
<keyword evidence="6" id="KW-1185">Reference proteome</keyword>
<dbReference type="GO" id="GO:0012505">
    <property type="term" value="C:endomembrane system"/>
    <property type="evidence" value="ECO:0007669"/>
    <property type="project" value="UniProtKB-SubCell"/>
</dbReference>
<sequence length="158" mass="16431">MPVVPPPLIALGAGFVQRALAPEQPPGLVRKVAAVGLGAAGIGLLGATGAAFKRHGTTFEPFDPSKATALVTDGPNAVSRNPMYVGMAGVLAAHALGRGGWLTPLPVIAFVAVIGRVQIRPEEEALAALFGEDYAAYCDQVPRWIGLPETWRRIAVDT</sequence>
<evidence type="ECO:0000313" key="5">
    <source>
        <dbReference type="EMBL" id="RJS45205.1"/>
    </source>
</evidence>
<keyword evidence="5" id="KW-0489">Methyltransferase</keyword>
<evidence type="ECO:0000256" key="3">
    <source>
        <dbReference type="ARBA" id="ARBA00022989"/>
    </source>
</evidence>
<dbReference type="Proteomes" id="UP000276542">
    <property type="component" value="Unassembled WGS sequence"/>
</dbReference>
<dbReference type="Gene3D" id="1.20.120.1630">
    <property type="match status" value="1"/>
</dbReference>
<name>A0A3A5H728_9ACTN</name>
<comment type="caution">
    <text evidence="5">The sequence shown here is derived from an EMBL/GenBank/DDBJ whole genome shotgun (WGS) entry which is preliminary data.</text>
</comment>